<organism evidence="2 3">
    <name type="scientific">Gordonia bronchialis (strain ATCC 25592 / DSM 43247 / BCRC 13721 / JCM 3198 / KCTC 3076 / NBRC 16047 / NCTC 10667)</name>
    <name type="common">Rhodococcus bronchialis</name>
    <dbReference type="NCBI Taxonomy" id="526226"/>
    <lineage>
        <taxon>Bacteria</taxon>
        <taxon>Bacillati</taxon>
        <taxon>Actinomycetota</taxon>
        <taxon>Actinomycetes</taxon>
        <taxon>Mycobacteriales</taxon>
        <taxon>Gordoniaceae</taxon>
        <taxon>Gordonia</taxon>
    </lineage>
</organism>
<proteinExistence type="predicted"/>
<gene>
    <name evidence="2" type="ordered locus">Gbro_3837</name>
</gene>
<reference evidence="3" key="1">
    <citation type="submission" date="2009-10" db="EMBL/GenBank/DDBJ databases">
        <title>The complete chromosome of Gordonia bronchialis DSM 43247.</title>
        <authorList>
            <consortium name="US DOE Joint Genome Institute (JGI-PGF)"/>
            <person name="Lucas S."/>
            <person name="Copeland A."/>
            <person name="Lapidus A."/>
            <person name="Glavina del Rio T."/>
            <person name="Dalin E."/>
            <person name="Tice H."/>
            <person name="Bruce D."/>
            <person name="Goodwin L."/>
            <person name="Pitluck S."/>
            <person name="Kyrpides N."/>
            <person name="Mavromatis K."/>
            <person name="Ivanova N."/>
            <person name="Ovchinnikova G."/>
            <person name="Saunders E."/>
            <person name="Brettin T."/>
            <person name="Detter J.C."/>
            <person name="Han C."/>
            <person name="Larimer F."/>
            <person name="Land M."/>
            <person name="Hauser L."/>
            <person name="Markowitz V."/>
            <person name="Cheng J.-F."/>
            <person name="Hugenholtz P."/>
            <person name="Woyke T."/>
            <person name="Wu D."/>
            <person name="Jando M."/>
            <person name="Schneider S."/>
            <person name="Goeker M."/>
            <person name="Klenk H.-P."/>
            <person name="Eisen J.A."/>
        </authorList>
    </citation>
    <scope>NUCLEOTIDE SEQUENCE [LARGE SCALE GENOMIC DNA]</scope>
    <source>
        <strain evidence="3">ATCC 25592 / DSM 43247 / BCRC 13721 / JCM 3198 / KCTC 3076 / NBRC 16047 / NCTC 10667</strain>
    </source>
</reference>
<dbReference type="Gene3D" id="3.90.1200.10">
    <property type="match status" value="1"/>
</dbReference>
<protein>
    <recommendedName>
        <fullName evidence="1">CHK kinase-like domain-containing protein</fullName>
    </recommendedName>
</protein>
<keyword evidence="3" id="KW-1185">Reference proteome</keyword>
<dbReference type="AlphaFoldDB" id="D0L385"/>
<evidence type="ECO:0000259" key="1">
    <source>
        <dbReference type="SMART" id="SM00587"/>
    </source>
</evidence>
<dbReference type="OrthoDB" id="115252at2"/>
<dbReference type="SUPFAM" id="SSF56112">
    <property type="entry name" value="Protein kinase-like (PK-like)"/>
    <property type="match status" value="1"/>
</dbReference>
<sequence>MTEIPVSAEDLTPQWLTALLVEHGRDDRITDVRITPVGTGQMAGSFRLDLTYAKPTDLPRSMVAKLAIGNADQRAFASGAFRNEVRFYRGLVAGFEVPTPRCFASTMSESGSEFVLLLEDMAAARQGDQISGCTPAQVESVAVAAAGLHGPRWNDPGLLEQFPLPTADDRILMDSVLEPMAELYRERFRPGPLESATVDWLVDRAGDWLTTPITDVALIHGDLRVDNVLFGPDDAVTVIDWQTTTSGHPLRDIAFLLSTSLTVDDRRAHEHGIVETYHRALLSYGVSDYTWQQCWQDYVDNLIQAPLIVVFGSGAAQPTERGDAMFATMLSRSATAIDDLIPDALTRTT</sequence>
<dbReference type="KEGG" id="gbr:Gbro_3837"/>
<feature type="domain" description="CHK kinase-like" evidence="1">
    <location>
        <begin position="116"/>
        <end position="287"/>
    </location>
</feature>
<dbReference type="InterPro" id="IPR011009">
    <property type="entry name" value="Kinase-like_dom_sf"/>
</dbReference>
<dbReference type="PANTHER" id="PTHR23020:SF41">
    <property type="entry name" value="AMINOGLYCOSIDE PHOSPHOTRANSFERASE DOMAIN-CONTAINING PROTEIN"/>
    <property type="match status" value="1"/>
</dbReference>
<dbReference type="SMART" id="SM00587">
    <property type="entry name" value="CHK"/>
    <property type="match status" value="1"/>
</dbReference>
<evidence type="ECO:0000313" key="2">
    <source>
        <dbReference type="EMBL" id="ACY23015.1"/>
    </source>
</evidence>
<dbReference type="Proteomes" id="UP000001219">
    <property type="component" value="Chromosome"/>
</dbReference>
<accession>D0L385</accession>
<evidence type="ECO:0000313" key="3">
    <source>
        <dbReference type="Proteomes" id="UP000001219"/>
    </source>
</evidence>
<dbReference type="RefSeq" id="WP_012835518.1">
    <property type="nucleotide sequence ID" value="NC_013441.1"/>
</dbReference>
<dbReference type="eggNOG" id="COG3173">
    <property type="taxonomic scope" value="Bacteria"/>
</dbReference>
<dbReference type="EMBL" id="CP001802">
    <property type="protein sequence ID" value="ACY23015.1"/>
    <property type="molecule type" value="Genomic_DNA"/>
</dbReference>
<name>D0L385_GORB4</name>
<dbReference type="InterPro" id="IPR015897">
    <property type="entry name" value="CHK_kinase-like"/>
</dbReference>
<dbReference type="InterPro" id="IPR002575">
    <property type="entry name" value="Aminoglycoside_PTrfase"/>
</dbReference>
<dbReference type="PANTHER" id="PTHR23020">
    <property type="entry name" value="UNCHARACTERIZED NUCLEAR HORMONE RECEPTOR-RELATED"/>
    <property type="match status" value="1"/>
</dbReference>
<dbReference type="HOGENOM" id="CLU_061751_0_0_11"/>
<dbReference type="STRING" id="526226.Gbro_3837"/>
<reference evidence="2 3" key="2">
    <citation type="journal article" date="2010" name="Stand. Genomic Sci.">
        <title>Complete genome sequence of Gordonia bronchialis type strain (3410).</title>
        <authorList>
            <person name="Ivanova N."/>
            <person name="Sikorski J."/>
            <person name="Jando M."/>
            <person name="Lapidus A."/>
            <person name="Nolan M."/>
            <person name="Lucas S."/>
            <person name="Del Rio T.G."/>
            <person name="Tice H."/>
            <person name="Copeland A."/>
            <person name="Cheng J.F."/>
            <person name="Chen F."/>
            <person name="Bruce D."/>
            <person name="Goodwin L."/>
            <person name="Pitluck S."/>
            <person name="Mavromatis K."/>
            <person name="Ovchinnikova G."/>
            <person name="Pati A."/>
            <person name="Chen A."/>
            <person name="Palaniappan K."/>
            <person name="Land M."/>
            <person name="Hauser L."/>
            <person name="Chang Y.J."/>
            <person name="Jeffries C.D."/>
            <person name="Chain P."/>
            <person name="Saunders E."/>
            <person name="Han C."/>
            <person name="Detter J.C."/>
            <person name="Brettin T."/>
            <person name="Rohde M."/>
            <person name="Goker M."/>
            <person name="Bristow J."/>
            <person name="Eisen J.A."/>
            <person name="Markowitz V."/>
            <person name="Hugenholtz P."/>
            <person name="Klenk H.P."/>
            <person name="Kyrpides N.C."/>
        </authorList>
    </citation>
    <scope>NUCLEOTIDE SEQUENCE [LARGE SCALE GENOMIC DNA]</scope>
    <source>
        <strain evidence="3">ATCC 25592 / DSM 43247 / BCRC 13721 / JCM 3198 / KCTC 3076 / NBRC 16047 / NCTC 10667</strain>
    </source>
</reference>
<dbReference type="Pfam" id="PF01636">
    <property type="entry name" value="APH"/>
    <property type="match status" value="1"/>
</dbReference>
<dbReference type="InterPro" id="IPR052961">
    <property type="entry name" value="Oxido-Kinase-like_Enzymes"/>
</dbReference>